<gene>
    <name evidence="3" type="ORF">BBK36DRAFT_1137723</name>
</gene>
<dbReference type="GeneID" id="36601308"/>
<reference evidence="4" key="1">
    <citation type="submission" date="2016-07" db="EMBL/GenBank/DDBJ databases">
        <title>Multiple horizontal gene transfer events from other fungi enriched the ability of initially mycotrophic Trichoderma (Ascomycota) to feed on dead plant biomass.</title>
        <authorList>
            <consortium name="DOE Joint Genome Institute"/>
            <person name="Atanasova L."/>
            <person name="Chenthamara K."/>
            <person name="Zhang J."/>
            <person name="Grujic M."/>
            <person name="Henrissat B."/>
            <person name="Kuo A."/>
            <person name="Aerts A."/>
            <person name="Salamov A."/>
            <person name="Lipzen A."/>
            <person name="Labutti K."/>
            <person name="Barry K."/>
            <person name="Miao Y."/>
            <person name="Rahimi M.J."/>
            <person name="Shen Q."/>
            <person name="Grigoriev I.V."/>
            <person name="Kubicek C.P."/>
            <person name="Druzhinina I.S."/>
        </authorList>
    </citation>
    <scope>NUCLEOTIDE SEQUENCE [LARGE SCALE GENOMIC DNA]</scope>
    <source>
        <strain evidence="4">TUCIM 6016</strain>
    </source>
</reference>
<feature type="compositionally biased region" description="Low complexity" evidence="2">
    <location>
        <begin position="81"/>
        <end position="95"/>
    </location>
</feature>
<keyword evidence="1" id="KW-0175">Coiled coil</keyword>
<feature type="region of interest" description="Disordered" evidence="2">
    <location>
        <begin position="23"/>
        <end position="118"/>
    </location>
</feature>
<organism evidence="3 4">
    <name type="scientific">Trichoderma citrinoviride</name>
    <dbReference type="NCBI Taxonomy" id="58853"/>
    <lineage>
        <taxon>Eukaryota</taxon>
        <taxon>Fungi</taxon>
        <taxon>Dikarya</taxon>
        <taxon>Ascomycota</taxon>
        <taxon>Pezizomycotina</taxon>
        <taxon>Sordariomycetes</taxon>
        <taxon>Hypocreomycetidae</taxon>
        <taxon>Hypocreales</taxon>
        <taxon>Hypocreaceae</taxon>
        <taxon>Trichoderma</taxon>
    </lineage>
</organism>
<evidence type="ECO:0000256" key="2">
    <source>
        <dbReference type="SAM" id="MobiDB-lite"/>
    </source>
</evidence>
<sequence length="316" mass="36538">MDNIKAVEKSTEKMKEVLQQEEAKRKFKHAVREAVEAEKKAEEDKRRREHKATGTTEGPFIPGTGHISGEEGHIASGAANTSSEWTVSSSKSEVTMTRRDGLSHKEGIRWNHDGDEGSPAVQKFNSGFPSPRFVSRVQGNAIEEEAKLSQQVREDPEMEEERKQVEREIRIFRLIWHPLLVAAQTERLQEEKESKYKDTRVDSAAHVLEMELMAFQKDVEVLEYQFLAEAQKSERREKARVLVTKMQSFNWKAIEERLEKMQAEKRKRRIEQAQQELLDSLQRFRAPLTQEREQSLSLLLDEEDASQPGKGKQKQK</sequence>
<dbReference type="Proteomes" id="UP000241546">
    <property type="component" value="Unassembled WGS sequence"/>
</dbReference>
<evidence type="ECO:0000313" key="4">
    <source>
        <dbReference type="Proteomes" id="UP000241546"/>
    </source>
</evidence>
<dbReference type="RefSeq" id="XP_024752598.1">
    <property type="nucleotide sequence ID" value="XM_024893190.1"/>
</dbReference>
<evidence type="ECO:0000256" key="1">
    <source>
        <dbReference type="SAM" id="Coils"/>
    </source>
</evidence>
<accession>A0A2T4BJ14</accession>
<feature type="region of interest" description="Disordered" evidence="2">
    <location>
        <begin position="295"/>
        <end position="316"/>
    </location>
</feature>
<dbReference type="AlphaFoldDB" id="A0A2T4BJ14"/>
<proteinExistence type="predicted"/>
<protein>
    <submittedName>
        <fullName evidence="3">Uncharacterized protein</fullName>
    </submittedName>
</protein>
<name>A0A2T4BJ14_9HYPO</name>
<feature type="compositionally biased region" description="Basic and acidic residues" evidence="2">
    <location>
        <begin position="23"/>
        <end position="46"/>
    </location>
</feature>
<keyword evidence="4" id="KW-1185">Reference proteome</keyword>
<evidence type="ECO:0000313" key="3">
    <source>
        <dbReference type="EMBL" id="PTB69278.1"/>
    </source>
</evidence>
<feature type="compositionally biased region" description="Basic and acidic residues" evidence="2">
    <location>
        <begin position="96"/>
        <end position="115"/>
    </location>
</feature>
<feature type="coiled-coil region" evidence="1">
    <location>
        <begin position="253"/>
        <end position="283"/>
    </location>
</feature>
<dbReference type="EMBL" id="KZ680208">
    <property type="protein sequence ID" value="PTB69278.1"/>
    <property type="molecule type" value="Genomic_DNA"/>
</dbReference>